<dbReference type="EMBL" id="CAJNOH010002473">
    <property type="protein sequence ID" value="CAF1295269.1"/>
    <property type="molecule type" value="Genomic_DNA"/>
</dbReference>
<proteinExistence type="predicted"/>
<keyword evidence="3" id="KW-1185">Reference proteome</keyword>
<dbReference type="Proteomes" id="UP000663870">
    <property type="component" value="Unassembled WGS sequence"/>
</dbReference>
<reference evidence="2" key="1">
    <citation type="submission" date="2021-02" db="EMBL/GenBank/DDBJ databases">
        <authorList>
            <person name="Nowell W R."/>
        </authorList>
    </citation>
    <scope>NUCLEOTIDE SEQUENCE</scope>
</reference>
<gene>
    <name evidence="2" type="ORF">JXQ802_LOCUS45113</name>
    <name evidence="1" type="ORF">PYM288_LOCUS29615</name>
</gene>
<name>A0A815YF38_9BILA</name>
<organism evidence="2 3">
    <name type="scientific">Rotaria sordida</name>
    <dbReference type="NCBI Taxonomy" id="392033"/>
    <lineage>
        <taxon>Eukaryota</taxon>
        <taxon>Metazoa</taxon>
        <taxon>Spiralia</taxon>
        <taxon>Gnathifera</taxon>
        <taxon>Rotifera</taxon>
        <taxon>Eurotatoria</taxon>
        <taxon>Bdelloidea</taxon>
        <taxon>Philodinida</taxon>
        <taxon>Philodinidae</taxon>
        <taxon>Rotaria</taxon>
    </lineage>
</organism>
<evidence type="ECO:0000313" key="2">
    <source>
        <dbReference type="EMBL" id="CAF1569974.1"/>
    </source>
</evidence>
<accession>A0A815YF38</accession>
<protein>
    <submittedName>
        <fullName evidence="2">Uncharacterized protein</fullName>
    </submittedName>
</protein>
<comment type="caution">
    <text evidence="2">The sequence shown here is derived from an EMBL/GenBank/DDBJ whole genome shotgun (WGS) entry which is preliminary data.</text>
</comment>
<dbReference type="AlphaFoldDB" id="A0A815YF38"/>
<sequence>MTKCLHRSSSSLEITPLEDSDDIDLFSSSNRIRRRTKISGRYQSDIYTGLISSNRRYSNGKFKTRLEQLITINDDDKIR</sequence>
<dbReference type="Proteomes" id="UP000663854">
    <property type="component" value="Unassembled WGS sequence"/>
</dbReference>
<evidence type="ECO:0000313" key="1">
    <source>
        <dbReference type="EMBL" id="CAF1295269.1"/>
    </source>
</evidence>
<evidence type="ECO:0000313" key="3">
    <source>
        <dbReference type="Proteomes" id="UP000663870"/>
    </source>
</evidence>
<dbReference type="EMBL" id="CAJNOL010003654">
    <property type="protein sequence ID" value="CAF1569974.1"/>
    <property type="molecule type" value="Genomic_DNA"/>
</dbReference>